<dbReference type="GO" id="GO:0000041">
    <property type="term" value="P:transition metal ion transport"/>
    <property type="evidence" value="ECO:0007669"/>
    <property type="project" value="InterPro"/>
</dbReference>
<keyword evidence="4 7" id="KW-0812">Transmembrane</keyword>
<comment type="subcellular location">
    <subcellularLocation>
        <location evidence="1">Cell membrane</location>
        <topology evidence="1">Multi-pass membrane protein</topology>
    </subcellularLocation>
</comment>
<dbReference type="PANTHER" id="PTHR34229:SF1">
    <property type="entry name" value="METAL TRANSPORT PROTEIN HI_1621-RELATED"/>
    <property type="match status" value="1"/>
</dbReference>
<accession>B1I142</accession>
<evidence type="ECO:0000256" key="4">
    <source>
        <dbReference type="ARBA" id="ARBA00022692"/>
    </source>
</evidence>
<evidence type="ECO:0000256" key="1">
    <source>
        <dbReference type="ARBA" id="ARBA00004651"/>
    </source>
</evidence>
<name>B1I142_DESAP</name>
<evidence type="ECO:0000256" key="3">
    <source>
        <dbReference type="ARBA" id="ARBA00022475"/>
    </source>
</evidence>
<proteinExistence type="predicted"/>
<keyword evidence="6 7" id="KW-0472">Membrane</keyword>
<reference evidence="9" key="1">
    <citation type="submission" date="2007-10" db="EMBL/GenBank/DDBJ databases">
        <title>Complete sequence of chromosome of Desulforudis audaxviator MP104C.</title>
        <authorList>
            <person name="Copeland A."/>
            <person name="Lucas S."/>
            <person name="Lapidus A."/>
            <person name="Barry K."/>
            <person name="Glavina del Rio T."/>
            <person name="Dalin E."/>
            <person name="Tice H."/>
            <person name="Bruce D."/>
            <person name="Pitluck S."/>
            <person name="Lowry S.R."/>
            <person name="Larimer F."/>
            <person name="Land M.L."/>
            <person name="Hauser L."/>
            <person name="Kyrpides N."/>
            <person name="Ivanova N.N."/>
            <person name="Richardson P."/>
        </authorList>
    </citation>
    <scope>NUCLEOTIDE SEQUENCE [LARGE SCALE GENOMIC DNA]</scope>
    <source>
        <strain evidence="9">MP104C</strain>
    </source>
</reference>
<protein>
    <submittedName>
        <fullName evidence="8">Cobalamin (Vitamin B12) biosynthesis CbiM protein</fullName>
    </submittedName>
</protein>
<dbReference type="GO" id="GO:0005886">
    <property type="term" value="C:plasma membrane"/>
    <property type="evidence" value="ECO:0007669"/>
    <property type="project" value="UniProtKB-SubCell"/>
</dbReference>
<feature type="transmembrane region" description="Helical" evidence="7">
    <location>
        <begin position="158"/>
        <end position="179"/>
    </location>
</feature>
<evidence type="ECO:0000313" key="9">
    <source>
        <dbReference type="Proteomes" id="UP000008544"/>
    </source>
</evidence>
<dbReference type="PANTHER" id="PTHR34229">
    <property type="entry name" value="METAL TRANSPORT PROTEIN HI_1621-RELATED"/>
    <property type="match status" value="1"/>
</dbReference>
<dbReference type="EMBL" id="CP000860">
    <property type="protein sequence ID" value="ACA58834.1"/>
    <property type="molecule type" value="Genomic_DNA"/>
</dbReference>
<keyword evidence="2" id="KW-0813">Transport</keyword>
<feature type="transmembrane region" description="Helical" evidence="7">
    <location>
        <begin position="128"/>
        <end position="146"/>
    </location>
</feature>
<feature type="transmembrane region" description="Helical" evidence="7">
    <location>
        <begin position="31"/>
        <end position="55"/>
    </location>
</feature>
<dbReference type="InterPro" id="IPR002751">
    <property type="entry name" value="CbiM/NikMN"/>
</dbReference>
<dbReference type="KEGG" id="dau:Daud_0273"/>
<keyword evidence="3" id="KW-1003">Cell membrane</keyword>
<dbReference type="eggNOG" id="COG0310">
    <property type="taxonomic scope" value="Bacteria"/>
</dbReference>
<dbReference type="STRING" id="477974.Daud_0273"/>
<gene>
    <name evidence="8" type="ordered locus">Daud_0273</name>
</gene>
<dbReference type="Pfam" id="PF01891">
    <property type="entry name" value="CbiM"/>
    <property type="match status" value="1"/>
</dbReference>
<organism evidence="8 9">
    <name type="scientific">Desulforudis audaxviator (strain MP104C)</name>
    <dbReference type="NCBI Taxonomy" id="477974"/>
    <lineage>
        <taxon>Bacteria</taxon>
        <taxon>Bacillati</taxon>
        <taxon>Bacillota</taxon>
        <taxon>Clostridia</taxon>
        <taxon>Thermoanaerobacterales</taxon>
        <taxon>Candidatus Desulforudaceae</taxon>
        <taxon>Candidatus Desulforudis</taxon>
    </lineage>
</organism>
<dbReference type="Gene3D" id="1.10.1760.20">
    <property type="match status" value="1"/>
</dbReference>
<feature type="transmembrane region" description="Helical" evidence="7">
    <location>
        <begin position="191"/>
        <end position="214"/>
    </location>
</feature>
<dbReference type="HOGENOM" id="CLU_052508_1_0_9"/>
<feature type="transmembrane region" description="Helical" evidence="7">
    <location>
        <begin position="105"/>
        <end position="122"/>
    </location>
</feature>
<dbReference type="RefSeq" id="WP_012301426.1">
    <property type="nucleotide sequence ID" value="NC_010424.1"/>
</dbReference>
<dbReference type="AlphaFoldDB" id="B1I142"/>
<evidence type="ECO:0000256" key="6">
    <source>
        <dbReference type="ARBA" id="ARBA00023136"/>
    </source>
</evidence>
<feature type="transmembrane region" description="Helical" evidence="7">
    <location>
        <begin position="67"/>
        <end position="93"/>
    </location>
</feature>
<dbReference type="OrthoDB" id="9809846at2"/>
<dbReference type="Proteomes" id="UP000008544">
    <property type="component" value="Chromosome"/>
</dbReference>
<sequence length="231" mass="24104">MRKTTKVGVPERGEPWSFVFRQSGGGKDLHIADGVLSAPVVGAAAVAAGGLLWYSARGLKAEDVPRISLLAGVFFVSSLLRVPISVTSVHPVLLGLTGVFLRRRAPLAVFLGLLLQALLFQHGGLTTLGANLLIMGLPSLLVGLAFPALRGVPPALRGALGGGLAVVLAVALLVFFLVLSAEYYYSGPFSLVYVLAAAYLPILLIEAALTGFAVRLLQQVRPELIGCGPQS</sequence>
<keyword evidence="9" id="KW-1185">Reference proteome</keyword>
<evidence type="ECO:0000256" key="5">
    <source>
        <dbReference type="ARBA" id="ARBA00022989"/>
    </source>
</evidence>
<evidence type="ECO:0000256" key="7">
    <source>
        <dbReference type="SAM" id="Phobius"/>
    </source>
</evidence>
<evidence type="ECO:0000256" key="2">
    <source>
        <dbReference type="ARBA" id="ARBA00022448"/>
    </source>
</evidence>
<evidence type="ECO:0000313" key="8">
    <source>
        <dbReference type="EMBL" id="ACA58834.1"/>
    </source>
</evidence>
<dbReference type="NCBIfam" id="NF004907">
    <property type="entry name" value="PRK06265.2-2"/>
    <property type="match status" value="1"/>
</dbReference>
<reference evidence="8 9" key="2">
    <citation type="journal article" date="2008" name="Science">
        <title>Environmental genomics reveals a single-species ecosystem deep within Earth.</title>
        <authorList>
            <person name="Chivian D."/>
            <person name="Brodie E.L."/>
            <person name="Alm E.J."/>
            <person name="Culley D.E."/>
            <person name="Dehal P.S."/>
            <person name="Desantis T.Z."/>
            <person name="Gihring T.M."/>
            <person name="Lapidus A."/>
            <person name="Lin L.H."/>
            <person name="Lowry S.R."/>
            <person name="Moser D.P."/>
            <person name="Richardson P.M."/>
            <person name="Southam G."/>
            <person name="Wanger G."/>
            <person name="Pratt L.M."/>
            <person name="Andersen G.L."/>
            <person name="Hazen T.C."/>
            <person name="Brockman F.J."/>
            <person name="Arkin A.P."/>
            <person name="Onstott T.C."/>
        </authorList>
    </citation>
    <scope>NUCLEOTIDE SEQUENCE [LARGE SCALE GENOMIC DNA]</scope>
    <source>
        <strain evidence="8 9">MP104C</strain>
    </source>
</reference>
<keyword evidence="5 7" id="KW-1133">Transmembrane helix</keyword>